<sequence length="367" mass="41556">MEKQIHIAMLIGALTKGGAERVLVNLADYFAGEGYQVTMVTQYRKENEYPLNERVKRVISDISPQETTGNRLINFKRRFTKLRNIWKSEKPDVILSFIGKNNMMAILTSRFLRIPVAVSVRAEPGEEYYNSWMRFMARHLFARADGVVLQTRRCFDFFPEKVRRKAVILQNPVSAGFFRERYEGVREKTIVAVGRVDENKNHEMIIRAFGEIAKEFPDYKLVIYGEGERRQTLLELVRERGLSEQILLPGSIDNVADAIYKARIFVLSSNSEGVPNTLIEAMVMGLTVIATDCPCGGPADLIESGKSGILIPVGGTENLRDHLRRLLEDTKQADTLGMEAAKTAGAYRPENVYGAWEKFLLALAMNR</sequence>
<dbReference type="PANTHER" id="PTHR12526:SF630">
    <property type="entry name" value="GLYCOSYLTRANSFERASE"/>
    <property type="match status" value="1"/>
</dbReference>
<keyword evidence="4" id="KW-1185">Reference proteome</keyword>
<comment type="caution">
    <text evidence="3">The sequence shown here is derived from an EMBL/GenBank/DDBJ whole genome shotgun (WGS) entry which is preliminary data.</text>
</comment>
<evidence type="ECO:0000259" key="2">
    <source>
        <dbReference type="Pfam" id="PF13439"/>
    </source>
</evidence>
<dbReference type="GO" id="GO:0016757">
    <property type="term" value="F:glycosyltransferase activity"/>
    <property type="evidence" value="ECO:0007669"/>
    <property type="project" value="InterPro"/>
</dbReference>
<organism evidence="3 4">
    <name type="scientific">Parablautia intestinalis</name>
    <dbReference type="NCBI Taxonomy" id="2320100"/>
    <lineage>
        <taxon>Bacteria</taxon>
        <taxon>Bacillati</taxon>
        <taxon>Bacillota</taxon>
        <taxon>Clostridia</taxon>
        <taxon>Lachnospirales</taxon>
        <taxon>Lachnospiraceae</taxon>
        <taxon>Parablautia</taxon>
    </lineage>
</organism>
<dbReference type="InterPro" id="IPR001296">
    <property type="entry name" value="Glyco_trans_1"/>
</dbReference>
<dbReference type="InterPro" id="IPR028098">
    <property type="entry name" value="Glyco_trans_4-like_N"/>
</dbReference>
<dbReference type="RefSeq" id="WP_120468963.1">
    <property type="nucleotide sequence ID" value="NZ_RAYQ01000008.1"/>
</dbReference>
<dbReference type="EMBL" id="RAYQ01000008">
    <property type="protein sequence ID" value="RKI91743.1"/>
    <property type="molecule type" value="Genomic_DNA"/>
</dbReference>
<dbReference type="Pfam" id="PF13439">
    <property type="entry name" value="Glyco_transf_4"/>
    <property type="match status" value="1"/>
</dbReference>
<dbReference type="Pfam" id="PF00534">
    <property type="entry name" value="Glycos_transf_1"/>
    <property type="match status" value="1"/>
</dbReference>
<dbReference type="SUPFAM" id="SSF53756">
    <property type="entry name" value="UDP-Glycosyltransferase/glycogen phosphorylase"/>
    <property type="match status" value="1"/>
</dbReference>
<evidence type="ECO:0000259" key="1">
    <source>
        <dbReference type="Pfam" id="PF00534"/>
    </source>
</evidence>
<evidence type="ECO:0000313" key="4">
    <source>
        <dbReference type="Proteomes" id="UP000280696"/>
    </source>
</evidence>
<reference evidence="3 4" key="1">
    <citation type="submission" date="2018-09" db="EMBL/GenBank/DDBJ databases">
        <title>Murine metabolic-syndrome-specific gut microbial biobank.</title>
        <authorList>
            <person name="Liu C."/>
        </authorList>
    </citation>
    <scope>NUCLEOTIDE SEQUENCE [LARGE SCALE GENOMIC DNA]</scope>
    <source>
        <strain evidence="3 4">0.1xD8-82</strain>
    </source>
</reference>
<feature type="domain" description="Glycosyl transferase family 1" evidence="1">
    <location>
        <begin position="186"/>
        <end position="342"/>
    </location>
</feature>
<dbReference type="Proteomes" id="UP000280696">
    <property type="component" value="Unassembled WGS sequence"/>
</dbReference>
<feature type="domain" description="Glycosyltransferase subfamily 4-like N-terminal" evidence="2">
    <location>
        <begin position="17"/>
        <end position="173"/>
    </location>
</feature>
<keyword evidence="3" id="KW-0808">Transferase</keyword>
<dbReference type="AlphaFoldDB" id="A0A3A9AW19"/>
<evidence type="ECO:0000313" key="3">
    <source>
        <dbReference type="EMBL" id="RKI91743.1"/>
    </source>
</evidence>
<dbReference type="PANTHER" id="PTHR12526">
    <property type="entry name" value="GLYCOSYLTRANSFERASE"/>
    <property type="match status" value="1"/>
</dbReference>
<dbReference type="OrthoDB" id="9787617at2"/>
<name>A0A3A9AW19_9FIRM</name>
<proteinExistence type="predicted"/>
<protein>
    <submittedName>
        <fullName evidence="3">Glycosyltransferase family 4 protein</fullName>
    </submittedName>
</protein>
<accession>A0A3A9AW19</accession>
<dbReference type="Gene3D" id="3.40.50.2000">
    <property type="entry name" value="Glycogen Phosphorylase B"/>
    <property type="match status" value="2"/>
</dbReference>
<gene>
    <name evidence="3" type="ORF">D7V94_09090</name>
</gene>